<sequence length="67" mass="8227">RDVHKHFGAFVLGFGMQTDEPYWRACLPFPFWKVRTRLNVEKWLHRNDPLVQDYMSLECHMEQEYAR</sequence>
<accession>A0A0F8Y7X8</accession>
<protein>
    <submittedName>
        <fullName evidence="1">Uncharacterized protein</fullName>
    </submittedName>
</protein>
<name>A0A0F8Y7X8_9ZZZZ</name>
<organism evidence="1">
    <name type="scientific">marine sediment metagenome</name>
    <dbReference type="NCBI Taxonomy" id="412755"/>
    <lineage>
        <taxon>unclassified sequences</taxon>
        <taxon>metagenomes</taxon>
        <taxon>ecological metagenomes</taxon>
    </lineage>
</organism>
<dbReference type="EMBL" id="LAZR01054953">
    <property type="protein sequence ID" value="KKK77448.1"/>
    <property type="molecule type" value="Genomic_DNA"/>
</dbReference>
<feature type="non-terminal residue" evidence="1">
    <location>
        <position position="1"/>
    </location>
</feature>
<comment type="caution">
    <text evidence="1">The sequence shown here is derived from an EMBL/GenBank/DDBJ whole genome shotgun (WGS) entry which is preliminary data.</text>
</comment>
<proteinExistence type="predicted"/>
<gene>
    <name evidence="1" type="ORF">LCGC14_2853530</name>
</gene>
<reference evidence="1" key="1">
    <citation type="journal article" date="2015" name="Nature">
        <title>Complex archaea that bridge the gap between prokaryotes and eukaryotes.</title>
        <authorList>
            <person name="Spang A."/>
            <person name="Saw J.H."/>
            <person name="Jorgensen S.L."/>
            <person name="Zaremba-Niedzwiedzka K."/>
            <person name="Martijn J."/>
            <person name="Lind A.E."/>
            <person name="van Eijk R."/>
            <person name="Schleper C."/>
            <person name="Guy L."/>
            <person name="Ettema T.J."/>
        </authorList>
    </citation>
    <scope>NUCLEOTIDE SEQUENCE</scope>
</reference>
<evidence type="ECO:0000313" key="1">
    <source>
        <dbReference type="EMBL" id="KKK77448.1"/>
    </source>
</evidence>
<dbReference type="AlphaFoldDB" id="A0A0F8Y7X8"/>